<dbReference type="Proteomes" id="UP001203297">
    <property type="component" value="Unassembled WGS sequence"/>
</dbReference>
<sequence length="120" mass="13188">MATWYISWHAAICLSMVSLPSRLFRLDVNDQNVPRSPDWRRLTILFLWYLAGIPTAYVMYDSCSIGAPGTWARAIRVFIEGVVAFSLGGSIYLVVLPFPPEKVPSASLGGHQSGGTVETV</sequence>
<feature type="transmembrane region" description="Helical" evidence="1">
    <location>
        <begin position="75"/>
        <end position="95"/>
    </location>
</feature>
<evidence type="ECO:0000256" key="1">
    <source>
        <dbReference type="SAM" id="Phobius"/>
    </source>
</evidence>
<gene>
    <name evidence="2" type="ORF">B0F90DRAFT_1367097</name>
</gene>
<keyword evidence="3" id="KW-1185">Reference proteome</keyword>
<proteinExistence type="predicted"/>
<reference evidence="2" key="1">
    <citation type="journal article" date="2022" name="New Phytol.">
        <title>Evolutionary transition to the ectomycorrhizal habit in the genomes of a hyperdiverse lineage of mushroom-forming fungi.</title>
        <authorList>
            <person name="Looney B."/>
            <person name="Miyauchi S."/>
            <person name="Morin E."/>
            <person name="Drula E."/>
            <person name="Courty P.E."/>
            <person name="Kohler A."/>
            <person name="Kuo A."/>
            <person name="LaButti K."/>
            <person name="Pangilinan J."/>
            <person name="Lipzen A."/>
            <person name="Riley R."/>
            <person name="Andreopoulos W."/>
            <person name="He G."/>
            <person name="Johnson J."/>
            <person name="Nolan M."/>
            <person name="Tritt A."/>
            <person name="Barry K.W."/>
            <person name="Grigoriev I.V."/>
            <person name="Nagy L.G."/>
            <person name="Hibbett D."/>
            <person name="Henrissat B."/>
            <person name="Matheny P.B."/>
            <person name="Labbe J."/>
            <person name="Martin F.M."/>
        </authorList>
    </citation>
    <scope>NUCLEOTIDE SEQUENCE</scope>
    <source>
        <strain evidence="2">BPL690</strain>
    </source>
</reference>
<comment type="caution">
    <text evidence="2">The sequence shown here is derived from an EMBL/GenBank/DDBJ whole genome shotgun (WGS) entry which is preliminary data.</text>
</comment>
<feature type="transmembrane region" description="Helical" evidence="1">
    <location>
        <begin position="6"/>
        <end position="24"/>
    </location>
</feature>
<feature type="transmembrane region" description="Helical" evidence="1">
    <location>
        <begin position="44"/>
        <end position="60"/>
    </location>
</feature>
<name>A0AAD4M5Q2_9AGAM</name>
<dbReference type="EMBL" id="WTXG01000009">
    <property type="protein sequence ID" value="KAI0303385.1"/>
    <property type="molecule type" value="Genomic_DNA"/>
</dbReference>
<organism evidence="2 3">
    <name type="scientific">Multifurca ochricompacta</name>
    <dbReference type="NCBI Taxonomy" id="376703"/>
    <lineage>
        <taxon>Eukaryota</taxon>
        <taxon>Fungi</taxon>
        <taxon>Dikarya</taxon>
        <taxon>Basidiomycota</taxon>
        <taxon>Agaricomycotina</taxon>
        <taxon>Agaricomycetes</taxon>
        <taxon>Russulales</taxon>
        <taxon>Russulaceae</taxon>
        <taxon>Multifurca</taxon>
    </lineage>
</organism>
<keyword evidence="1" id="KW-0812">Transmembrane</keyword>
<dbReference type="AlphaFoldDB" id="A0AAD4M5Q2"/>
<accession>A0AAD4M5Q2</accession>
<keyword evidence="1" id="KW-0472">Membrane</keyword>
<keyword evidence="1" id="KW-1133">Transmembrane helix</keyword>
<evidence type="ECO:0000313" key="3">
    <source>
        <dbReference type="Proteomes" id="UP001203297"/>
    </source>
</evidence>
<evidence type="ECO:0000313" key="2">
    <source>
        <dbReference type="EMBL" id="KAI0303385.1"/>
    </source>
</evidence>
<protein>
    <submittedName>
        <fullName evidence="2">Uncharacterized protein</fullName>
    </submittedName>
</protein>